<dbReference type="AlphaFoldDB" id="A0A4P6UU93"/>
<organism evidence="3 4">
    <name type="scientific">Ureibacillus thermophilus</name>
    <dbReference type="NCBI Taxonomy" id="367743"/>
    <lineage>
        <taxon>Bacteria</taxon>
        <taxon>Bacillati</taxon>
        <taxon>Bacillota</taxon>
        <taxon>Bacilli</taxon>
        <taxon>Bacillales</taxon>
        <taxon>Caryophanaceae</taxon>
        <taxon>Ureibacillus</taxon>
    </lineage>
</organism>
<evidence type="ECO:0000256" key="2">
    <source>
        <dbReference type="SAM" id="Phobius"/>
    </source>
</evidence>
<dbReference type="RefSeq" id="WP_208652041.1">
    <property type="nucleotide sequence ID" value="NZ_CP036528.1"/>
</dbReference>
<keyword evidence="2" id="KW-1133">Transmembrane helix</keyword>
<feature type="transmembrane region" description="Helical" evidence="2">
    <location>
        <begin position="5"/>
        <end position="25"/>
    </location>
</feature>
<feature type="compositionally biased region" description="Basic and acidic residues" evidence="1">
    <location>
        <begin position="88"/>
        <end position="97"/>
    </location>
</feature>
<feature type="region of interest" description="Disordered" evidence="1">
    <location>
        <begin position="79"/>
        <end position="102"/>
    </location>
</feature>
<sequence length="115" mass="13499">MYGSILINCWGSLIAFTITFIWMYQNSIFPSRILIVSFIVAFAAFLLFFAVRYLIAYITYTPNDELFEKFIEEAKLKEKDDEEEEIEEGRNPSKVDLQDDDPEEIAKIVRTMLHD</sequence>
<feature type="transmembrane region" description="Helical" evidence="2">
    <location>
        <begin position="31"/>
        <end position="55"/>
    </location>
</feature>
<dbReference type="EMBL" id="CP036528">
    <property type="protein sequence ID" value="QBK25656.1"/>
    <property type="molecule type" value="Genomic_DNA"/>
</dbReference>
<protein>
    <submittedName>
        <fullName evidence="3">Uncharacterized protein</fullName>
    </submittedName>
</protein>
<name>A0A4P6UU93_9BACL</name>
<proteinExistence type="predicted"/>
<keyword evidence="2" id="KW-0472">Membrane</keyword>
<dbReference type="KEGG" id="uth:DKZ56_07175"/>
<dbReference type="Proteomes" id="UP000291151">
    <property type="component" value="Chromosome"/>
</dbReference>
<accession>A0A4P6UU93</accession>
<keyword evidence="2" id="KW-0812">Transmembrane</keyword>
<evidence type="ECO:0000313" key="4">
    <source>
        <dbReference type="Proteomes" id="UP000291151"/>
    </source>
</evidence>
<reference evidence="3 4" key="1">
    <citation type="submission" date="2019-02" db="EMBL/GenBank/DDBJ databases">
        <title>Ureibacillus thermophilus.</title>
        <authorList>
            <person name="Sunny J.S."/>
            <person name="Natarajan A."/>
            <person name="Saleena L.M."/>
        </authorList>
    </citation>
    <scope>NUCLEOTIDE SEQUENCE [LARGE SCALE GENOMIC DNA]</scope>
    <source>
        <strain evidence="3 4">LM102</strain>
    </source>
</reference>
<gene>
    <name evidence="3" type="ORF">DKZ56_07175</name>
</gene>
<evidence type="ECO:0000313" key="3">
    <source>
        <dbReference type="EMBL" id="QBK25656.1"/>
    </source>
</evidence>
<evidence type="ECO:0000256" key="1">
    <source>
        <dbReference type="SAM" id="MobiDB-lite"/>
    </source>
</evidence>
<keyword evidence="4" id="KW-1185">Reference proteome</keyword>